<evidence type="ECO:0000313" key="3">
    <source>
        <dbReference type="Proteomes" id="UP001179952"/>
    </source>
</evidence>
<sequence>MFASFLFPVGHYNCPLPLLSYLDDLEGTWRYAWAISIREQLMESVRKVWPSIVSRNEGKYLKSSIGYLFGCMVVSCVSLFLFSLLLYLSFCYISLYINL</sequence>
<name>A0AAV9B1Z1_ACOGR</name>
<comment type="caution">
    <text evidence="2">The sequence shown here is derived from an EMBL/GenBank/DDBJ whole genome shotgun (WGS) entry which is preliminary data.</text>
</comment>
<feature type="transmembrane region" description="Helical" evidence="1">
    <location>
        <begin position="65"/>
        <end position="97"/>
    </location>
</feature>
<evidence type="ECO:0000313" key="2">
    <source>
        <dbReference type="EMBL" id="KAK1270066.1"/>
    </source>
</evidence>
<protein>
    <submittedName>
        <fullName evidence="2">Uncharacterized protein</fullName>
    </submittedName>
</protein>
<proteinExistence type="predicted"/>
<evidence type="ECO:0000256" key="1">
    <source>
        <dbReference type="SAM" id="Phobius"/>
    </source>
</evidence>
<reference evidence="2" key="2">
    <citation type="submission" date="2023-06" db="EMBL/GenBank/DDBJ databases">
        <authorList>
            <person name="Ma L."/>
            <person name="Liu K.-W."/>
            <person name="Li Z."/>
            <person name="Hsiao Y.-Y."/>
            <person name="Qi Y."/>
            <person name="Fu T."/>
            <person name="Tang G."/>
            <person name="Zhang D."/>
            <person name="Sun W.-H."/>
            <person name="Liu D.-K."/>
            <person name="Li Y."/>
            <person name="Chen G.-Z."/>
            <person name="Liu X.-D."/>
            <person name="Liao X.-Y."/>
            <person name="Jiang Y.-T."/>
            <person name="Yu X."/>
            <person name="Hao Y."/>
            <person name="Huang J."/>
            <person name="Zhao X.-W."/>
            <person name="Ke S."/>
            <person name="Chen Y.-Y."/>
            <person name="Wu W.-L."/>
            <person name="Hsu J.-L."/>
            <person name="Lin Y.-F."/>
            <person name="Huang M.-D."/>
            <person name="Li C.-Y."/>
            <person name="Huang L."/>
            <person name="Wang Z.-W."/>
            <person name="Zhao X."/>
            <person name="Zhong W.-Y."/>
            <person name="Peng D.-H."/>
            <person name="Ahmad S."/>
            <person name="Lan S."/>
            <person name="Zhang J.-S."/>
            <person name="Tsai W.-C."/>
            <person name="Van De Peer Y."/>
            <person name="Liu Z.-J."/>
        </authorList>
    </citation>
    <scope>NUCLEOTIDE SEQUENCE</scope>
    <source>
        <strain evidence="2">SCP</strain>
        <tissue evidence="2">Leaves</tissue>
    </source>
</reference>
<reference evidence="2" key="1">
    <citation type="journal article" date="2023" name="Nat. Commun.">
        <title>Diploid and tetraploid genomes of Acorus and the evolution of monocots.</title>
        <authorList>
            <person name="Ma L."/>
            <person name="Liu K.W."/>
            <person name="Li Z."/>
            <person name="Hsiao Y.Y."/>
            <person name="Qi Y."/>
            <person name="Fu T."/>
            <person name="Tang G.D."/>
            <person name="Zhang D."/>
            <person name="Sun W.H."/>
            <person name="Liu D.K."/>
            <person name="Li Y."/>
            <person name="Chen G.Z."/>
            <person name="Liu X.D."/>
            <person name="Liao X.Y."/>
            <person name="Jiang Y.T."/>
            <person name="Yu X."/>
            <person name="Hao Y."/>
            <person name="Huang J."/>
            <person name="Zhao X.W."/>
            <person name="Ke S."/>
            <person name="Chen Y.Y."/>
            <person name="Wu W.L."/>
            <person name="Hsu J.L."/>
            <person name="Lin Y.F."/>
            <person name="Huang M.D."/>
            <person name="Li C.Y."/>
            <person name="Huang L."/>
            <person name="Wang Z.W."/>
            <person name="Zhao X."/>
            <person name="Zhong W.Y."/>
            <person name="Peng D.H."/>
            <person name="Ahmad S."/>
            <person name="Lan S."/>
            <person name="Zhang J.S."/>
            <person name="Tsai W.C."/>
            <person name="Van de Peer Y."/>
            <person name="Liu Z.J."/>
        </authorList>
    </citation>
    <scope>NUCLEOTIDE SEQUENCE</scope>
    <source>
        <strain evidence="2">SCP</strain>
    </source>
</reference>
<accession>A0AAV9B1Z1</accession>
<gene>
    <name evidence="2" type="ORF">QJS04_geneDACA019693</name>
</gene>
<dbReference type="EMBL" id="JAUJYN010000005">
    <property type="protein sequence ID" value="KAK1270066.1"/>
    <property type="molecule type" value="Genomic_DNA"/>
</dbReference>
<keyword evidence="1" id="KW-1133">Transmembrane helix</keyword>
<keyword evidence="1" id="KW-0472">Membrane</keyword>
<keyword evidence="3" id="KW-1185">Reference proteome</keyword>
<dbReference type="Proteomes" id="UP001179952">
    <property type="component" value="Unassembled WGS sequence"/>
</dbReference>
<keyword evidence="1" id="KW-0812">Transmembrane</keyword>
<dbReference type="AlphaFoldDB" id="A0AAV9B1Z1"/>
<organism evidence="2 3">
    <name type="scientific">Acorus gramineus</name>
    <name type="common">Dwarf sweet flag</name>
    <dbReference type="NCBI Taxonomy" id="55184"/>
    <lineage>
        <taxon>Eukaryota</taxon>
        <taxon>Viridiplantae</taxon>
        <taxon>Streptophyta</taxon>
        <taxon>Embryophyta</taxon>
        <taxon>Tracheophyta</taxon>
        <taxon>Spermatophyta</taxon>
        <taxon>Magnoliopsida</taxon>
        <taxon>Liliopsida</taxon>
        <taxon>Acoraceae</taxon>
        <taxon>Acorus</taxon>
    </lineage>
</organism>